<name>A0A6A6H809_VIRVR</name>
<organism evidence="1 2">
    <name type="scientific">Viridothelium virens</name>
    <name type="common">Speckled blister lichen</name>
    <name type="synonym">Trypethelium virens</name>
    <dbReference type="NCBI Taxonomy" id="1048519"/>
    <lineage>
        <taxon>Eukaryota</taxon>
        <taxon>Fungi</taxon>
        <taxon>Dikarya</taxon>
        <taxon>Ascomycota</taxon>
        <taxon>Pezizomycotina</taxon>
        <taxon>Dothideomycetes</taxon>
        <taxon>Dothideomycetes incertae sedis</taxon>
        <taxon>Trypetheliales</taxon>
        <taxon>Trypetheliaceae</taxon>
        <taxon>Viridothelium</taxon>
    </lineage>
</organism>
<keyword evidence="2" id="KW-1185">Reference proteome</keyword>
<dbReference type="EMBL" id="ML991805">
    <property type="protein sequence ID" value="KAF2233643.1"/>
    <property type="molecule type" value="Genomic_DNA"/>
</dbReference>
<sequence>MPEDMRSALEDPDSCHRSCFEPALDRFQPMCFPPFRSRPVTHGPFCRGEKSSCF</sequence>
<reference evidence="1" key="1">
    <citation type="journal article" date="2020" name="Stud. Mycol.">
        <title>101 Dothideomycetes genomes: a test case for predicting lifestyles and emergence of pathogens.</title>
        <authorList>
            <person name="Haridas S."/>
            <person name="Albert R."/>
            <person name="Binder M."/>
            <person name="Bloem J."/>
            <person name="Labutti K."/>
            <person name="Salamov A."/>
            <person name="Andreopoulos B."/>
            <person name="Baker S."/>
            <person name="Barry K."/>
            <person name="Bills G."/>
            <person name="Bluhm B."/>
            <person name="Cannon C."/>
            <person name="Castanera R."/>
            <person name="Culley D."/>
            <person name="Daum C."/>
            <person name="Ezra D."/>
            <person name="Gonzalez J."/>
            <person name="Henrissat B."/>
            <person name="Kuo A."/>
            <person name="Liang C."/>
            <person name="Lipzen A."/>
            <person name="Lutzoni F."/>
            <person name="Magnuson J."/>
            <person name="Mondo S."/>
            <person name="Nolan M."/>
            <person name="Ohm R."/>
            <person name="Pangilinan J."/>
            <person name="Park H.-J."/>
            <person name="Ramirez L."/>
            <person name="Alfaro M."/>
            <person name="Sun H."/>
            <person name="Tritt A."/>
            <person name="Yoshinaga Y."/>
            <person name="Zwiers L.-H."/>
            <person name="Turgeon B."/>
            <person name="Goodwin S."/>
            <person name="Spatafora J."/>
            <person name="Crous P."/>
            <person name="Grigoriev I."/>
        </authorList>
    </citation>
    <scope>NUCLEOTIDE SEQUENCE</scope>
    <source>
        <strain evidence="1">Tuck. ex Michener</strain>
    </source>
</reference>
<proteinExistence type="predicted"/>
<evidence type="ECO:0000313" key="1">
    <source>
        <dbReference type="EMBL" id="KAF2233643.1"/>
    </source>
</evidence>
<gene>
    <name evidence="1" type="ORF">EV356DRAFT_503458</name>
</gene>
<protein>
    <submittedName>
        <fullName evidence="1">Uncharacterized protein</fullName>
    </submittedName>
</protein>
<dbReference type="AlphaFoldDB" id="A0A6A6H809"/>
<dbReference type="Proteomes" id="UP000800092">
    <property type="component" value="Unassembled WGS sequence"/>
</dbReference>
<evidence type="ECO:0000313" key="2">
    <source>
        <dbReference type="Proteomes" id="UP000800092"/>
    </source>
</evidence>
<accession>A0A6A6H809</accession>